<dbReference type="Proteomes" id="UP000307720">
    <property type="component" value="Unassembled WGS sequence"/>
</dbReference>
<protein>
    <submittedName>
        <fullName evidence="1">Uncharacterized protein</fullName>
    </submittedName>
</protein>
<reference evidence="1" key="1">
    <citation type="submission" date="2019-04" db="EMBL/GenBank/DDBJ databases">
        <title>Microbes associate with the intestines of laboratory mice.</title>
        <authorList>
            <person name="Navarre W."/>
            <person name="Wong E."/>
            <person name="Huang K."/>
            <person name="Tropini C."/>
            <person name="Ng K."/>
            <person name="Yu B."/>
        </authorList>
    </citation>
    <scope>NUCLEOTIDE SEQUENCE</scope>
    <source>
        <strain evidence="1">NM72_1-8</strain>
    </source>
</reference>
<comment type="caution">
    <text evidence="1">The sequence shown here is derived from an EMBL/GenBank/DDBJ whole genome shotgun (WGS) entry which is preliminary data.</text>
</comment>
<evidence type="ECO:0000313" key="2">
    <source>
        <dbReference type="Proteomes" id="UP000307720"/>
    </source>
</evidence>
<accession>A0AC61R0Z6</accession>
<gene>
    <name evidence="1" type="ORF">E5357_07250</name>
</gene>
<keyword evidence="2" id="KW-1185">Reference proteome</keyword>
<dbReference type="EMBL" id="SRZB01000012">
    <property type="protein sequence ID" value="TGX98897.1"/>
    <property type="molecule type" value="Genomic_DNA"/>
</dbReference>
<evidence type="ECO:0000313" key="1">
    <source>
        <dbReference type="EMBL" id="TGX98897.1"/>
    </source>
</evidence>
<sequence>MLEVIKKQFQVQWKDWIWYGVITAGVWLIGCIVFSIILEHEREGTYFEFGTIMGCTAVVMMGIFTSIVQLRLSFDMEVSMGCTRLRFFISHYIVNIVMNVLIVLLLMLLCTVEKEIYATVFPGIKEEADIMGGLVRLAVPLALAGPALGGLGGALVMRFGQKAFWAEWAVWMLLCLGGPRIIAAAEDAPQSLFGMIGKGVLQILNVLPVDGWIIGGTAVCLGCCAGSWLVLRKQQVTM</sequence>
<organism evidence="1 2">
    <name type="scientific">Hominisplanchenecus murintestinalis</name>
    <dbReference type="NCBI Taxonomy" id="2941517"/>
    <lineage>
        <taxon>Bacteria</taxon>
        <taxon>Bacillati</taxon>
        <taxon>Bacillota</taxon>
        <taxon>Clostridia</taxon>
        <taxon>Lachnospirales</taxon>
        <taxon>Lachnospiraceae</taxon>
        <taxon>Hominisplanchenecus</taxon>
    </lineage>
</organism>
<name>A0AC61R0Z6_9FIRM</name>
<proteinExistence type="predicted"/>